<name>A5JYU7_CAEEL</name>
<dbReference type="AlphaFoldDB" id="A5JYU7"/>
<dbReference type="PeptideAtlas" id="A5JYU7"/>
<proteinExistence type="predicted"/>
<dbReference type="Pfam" id="PF01476">
    <property type="entry name" value="LysM"/>
    <property type="match status" value="1"/>
</dbReference>
<evidence type="ECO:0000313" key="2">
    <source>
        <dbReference type="EMBL" id="CAN86921.1"/>
    </source>
</evidence>
<dbReference type="CTD" id="185715"/>
<evidence type="ECO:0000259" key="1">
    <source>
        <dbReference type="PROSITE" id="PS51782"/>
    </source>
</evidence>
<dbReference type="InterPro" id="IPR018392">
    <property type="entry name" value="LysM"/>
</dbReference>
<dbReference type="UCSC" id="F43G9.2b">
    <property type="organism name" value="c. elegans"/>
</dbReference>
<dbReference type="HOGENOM" id="CLU_1817503_0_0_1"/>
<keyword evidence="3" id="KW-1185">Reference proteome</keyword>
<organism evidence="2 3">
    <name type="scientific">Caenorhabditis elegans</name>
    <dbReference type="NCBI Taxonomy" id="6239"/>
    <lineage>
        <taxon>Eukaryota</taxon>
        <taxon>Metazoa</taxon>
        <taxon>Ecdysozoa</taxon>
        <taxon>Nematoda</taxon>
        <taxon>Chromadorea</taxon>
        <taxon>Rhabditida</taxon>
        <taxon>Rhabditina</taxon>
        <taxon>Rhabditomorpha</taxon>
        <taxon>Rhabditoidea</taxon>
        <taxon>Rhabditidae</taxon>
        <taxon>Peloderinae</taxon>
        <taxon>Caenorhabditis</taxon>
    </lineage>
</organism>
<dbReference type="Proteomes" id="UP000001940">
    <property type="component" value="Chromosome I"/>
</dbReference>
<evidence type="ECO:0000313" key="3">
    <source>
        <dbReference type="Proteomes" id="UP000001940"/>
    </source>
</evidence>
<sequence length="142" mass="16171">MAMKEGSSVEQFAMRSRAARTSSSEGFQNDMPTYKDVVFIERKVKNGDTLNKLAIKYQVNVAEIKRVNNMVSEQDFMALSKVKIPVSRMRMALGVQSALSQDEEDEILIDLQILMTELHFCEKIEAHEIPVSRIFSIKLILT</sequence>
<dbReference type="Bgee" id="WBGene00009665">
    <property type="expression patterns" value="Expressed in adult organism and 4 other cell types or tissues"/>
</dbReference>
<dbReference type="GeneID" id="185715"/>
<dbReference type="SMART" id="SM00257">
    <property type="entry name" value="LysM"/>
    <property type="match status" value="1"/>
</dbReference>
<dbReference type="PANTHER" id="PTHR20932">
    <property type="entry name" value="LYSM AND PUTATIVE PEPTIDOGLYCAN-BINDING DOMAIN-CONTAINING PROTEIN"/>
    <property type="match status" value="1"/>
</dbReference>
<protein>
    <submittedName>
        <fullName evidence="2">LysM domain-containing protein</fullName>
    </submittedName>
</protein>
<dbReference type="WormBase" id="F43G9.2b">
    <property type="protein sequence ID" value="CE40960"/>
    <property type="gene ID" value="WBGene00009665"/>
    <property type="gene designation" value="lmd-1"/>
</dbReference>
<dbReference type="AGR" id="WB:WBGene00009665"/>
<dbReference type="InterPro" id="IPR045030">
    <property type="entry name" value="LYSM1-4"/>
</dbReference>
<gene>
    <name evidence="2 4" type="primary">lmd-1</name>
    <name evidence="2" type="ORF">CELE_F43G9.2</name>
    <name evidence="4" type="ORF">F43G9.2</name>
</gene>
<reference evidence="2 3" key="1">
    <citation type="journal article" date="1998" name="Science">
        <title>Genome sequence of the nematode C. elegans: a platform for investigating biology.</title>
        <authorList>
            <consortium name="The C. elegans sequencing consortium"/>
            <person name="Sulson J.E."/>
            <person name="Waterston R."/>
        </authorList>
    </citation>
    <scope>NUCLEOTIDE SEQUENCE [LARGE SCALE GENOMIC DNA]</scope>
    <source>
        <strain evidence="2 3">Bristol N2</strain>
    </source>
</reference>
<dbReference type="ExpressionAtlas" id="A5JYU7">
    <property type="expression patterns" value="baseline and differential"/>
</dbReference>
<dbReference type="SMR" id="A5JYU7"/>
<dbReference type="Gene3D" id="3.10.350.10">
    <property type="entry name" value="LysM domain"/>
    <property type="match status" value="1"/>
</dbReference>
<feature type="domain" description="LysM" evidence="1">
    <location>
        <begin position="40"/>
        <end position="84"/>
    </location>
</feature>
<dbReference type="PROSITE" id="PS51782">
    <property type="entry name" value="LYSM"/>
    <property type="match status" value="1"/>
</dbReference>
<dbReference type="OrthoDB" id="538216at2759"/>
<evidence type="ECO:0000313" key="4">
    <source>
        <dbReference type="WormBase" id="F43G9.2b"/>
    </source>
</evidence>
<dbReference type="InterPro" id="IPR036779">
    <property type="entry name" value="LysM_dom_sf"/>
</dbReference>
<dbReference type="SUPFAM" id="SSF54106">
    <property type="entry name" value="LysM domain"/>
    <property type="match status" value="1"/>
</dbReference>
<accession>A5JYU7</accession>
<dbReference type="PANTHER" id="PTHR20932:SF13">
    <property type="entry name" value="LD36653P"/>
    <property type="match status" value="1"/>
</dbReference>
<dbReference type="EMBL" id="BX284601">
    <property type="protein sequence ID" value="CAN86921.1"/>
    <property type="molecule type" value="Genomic_DNA"/>
</dbReference>
<dbReference type="RefSeq" id="NP_001122476.1">
    <property type="nucleotide sequence ID" value="NM_001129004.3"/>
</dbReference>